<keyword evidence="13" id="KW-1185">Reference proteome</keyword>
<evidence type="ECO:0000256" key="10">
    <source>
        <dbReference type="ARBA" id="ARBA00048975"/>
    </source>
</evidence>
<keyword evidence="7" id="KW-0328">Glycosyltransferase</keyword>
<dbReference type="GO" id="GO:0016020">
    <property type="term" value="C:membrane"/>
    <property type="evidence" value="ECO:0007669"/>
    <property type="project" value="GOC"/>
</dbReference>
<proteinExistence type="inferred from homology"/>
<accession>A0A376AJ66</accession>
<dbReference type="SUPFAM" id="SSF53756">
    <property type="entry name" value="UDP-Glycosyltransferase/glycogen phosphorylase"/>
    <property type="match status" value="1"/>
</dbReference>
<organism evidence="12 13">
    <name type="scientific">Ciceribacter selenitireducens ATCC BAA-1503</name>
    <dbReference type="NCBI Taxonomy" id="1336235"/>
    <lineage>
        <taxon>Bacteria</taxon>
        <taxon>Pseudomonadati</taxon>
        <taxon>Pseudomonadota</taxon>
        <taxon>Alphaproteobacteria</taxon>
        <taxon>Hyphomicrobiales</taxon>
        <taxon>Rhizobiaceae</taxon>
        <taxon>Ciceribacter</taxon>
    </lineage>
</organism>
<evidence type="ECO:0000313" key="13">
    <source>
        <dbReference type="Proteomes" id="UP000254764"/>
    </source>
</evidence>
<dbReference type="PANTHER" id="PTHR30372:SF4">
    <property type="entry name" value="LIPID-A-DISACCHARIDE SYNTHASE, MITOCHONDRIAL-RELATED"/>
    <property type="match status" value="1"/>
</dbReference>
<dbReference type="GO" id="GO:0005543">
    <property type="term" value="F:phospholipid binding"/>
    <property type="evidence" value="ECO:0007669"/>
    <property type="project" value="TreeGrafter"/>
</dbReference>
<dbReference type="STRING" id="1336235.GCA_000518785_00080"/>
<keyword evidence="6" id="KW-0441">Lipid A biosynthesis</keyword>
<gene>
    <name evidence="12" type="ORF">RHIZ70_3161</name>
</gene>
<sequence>MSAKPLKIAVIAGEVSGDLLGADLIAALKERHGGPIELVGVGGDALERQGLNSLFDFSELSVMGLTQVLSRLPRFIRLIGLTAKAIIAERPDLLLIVDSPDFTHRVAKKVRQALPDLPVVDYVCPSVWAWKEYRAKAMLAFVDEVLAVLPFEPQVMRDLGGPPTHFVGHRLATNEKLLQTRAARAGKPAKRLDEAKTILLLPGSRGAEIATLLPIFGRAMVEFVERNGPTRFLLPTVTRQEARVRQMIADWPLKPEVLMGEEEKWRAFAEADAAIAASGTVILELALATVPVVSTYKTDWLMTMLSHRIKTWTGALPNLIADYPFVPEFLNDYVRPGNLLRMAERLAADTLQRRAMLEGFELVWQRLQTEKPAGVEGSRIVLDLLRRRGRI</sequence>
<comment type="similarity">
    <text evidence="2">Belongs to the LpxB family.</text>
</comment>
<evidence type="ECO:0000313" key="12">
    <source>
        <dbReference type="EMBL" id="SSC67453.1"/>
    </source>
</evidence>
<evidence type="ECO:0000256" key="11">
    <source>
        <dbReference type="NCBIfam" id="TIGR00215"/>
    </source>
</evidence>
<dbReference type="OrthoDB" id="9801642at2"/>
<evidence type="ECO:0000256" key="1">
    <source>
        <dbReference type="ARBA" id="ARBA00002056"/>
    </source>
</evidence>
<protein>
    <recommendedName>
        <fullName evidence="4 11">Lipid-A-disaccharide synthase</fullName>
        <ecNumber evidence="3 11">2.4.1.182</ecNumber>
    </recommendedName>
</protein>
<dbReference type="GO" id="GO:0008915">
    <property type="term" value="F:lipid-A-disaccharide synthase activity"/>
    <property type="evidence" value="ECO:0007669"/>
    <property type="project" value="UniProtKB-UniRule"/>
</dbReference>
<keyword evidence="8" id="KW-0808">Transferase</keyword>
<evidence type="ECO:0000256" key="9">
    <source>
        <dbReference type="ARBA" id="ARBA00023098"/>
    </source>
</evidence>
<evidence type="ECO:0000256" key="2">
    <source>
        <dbReference type="ARBA" id="ARBA00007868"/>
    </source>
</evidence>
<name>A0A376AJ66_9HYPH</name>
<evidence type="ECO:0000256" key="7">
    <source>
        <dbReference type="ARBA" id="ARBA00022676"/>
    </source>
</evidence>
<evidence type="ECO:0000256" key="4">
    <source>
        <dbReference type="ARBA" id="ARBA00020902"/>
    </source>
</evidence>
<keyword evidence="9" id="KW-0443">Lipid metabolism</keyword>
<evidence type="ECO:0000256" key="8">
    <source>
        <dbReference type="ARBA" id="ARBA00022679"/>
    </source>
</evidence>
<evidence type="ECO:0000256" key="5">
    <source>
        <dbReference type="ARBA" id="ARBA00022516"/>
    </source>
</evidence>
<dbReference type="NCBIfam" id="TIGR00215">
    <property type="entry name" value="lpxB"/>
    <property type="match status" value="1"/>
</dbReference>
<dbReference type="RefSeq" id="WP_115670111.1">
    <property type="nucleotide sequence ID" value="NZ_UEYP01000004.1"/>
</dbReference>
<evidence type="ECO:0000256" key="3">
    <source>
        <dbReference type="ARBA" id="ARBA00012687"/>
    </source>
</evidence>
<dbReference type="Pfam" id="PF02684">
    <property type="entry name" value="LpxB"/>
    <property type="match status" value="1"/>
</dbReference>
<evidence type="ECO:0000256" key="6">
    <source>
        <dbReference type="ARBA" id="ARBA00022556"/>
    </source>
</evidence>
<comment type="catalytic activity">
    <reaction evidence="10">
        <text>a lipid X + a UDP-2-N,3-O-bis[(3R)-3-hydroxyacyl]-alpha-D-glucosamine = a lipid A disaccharide + UDP + H(+)</text>
        <dbReference type="Rhea" id="RHEA:67828"/>
        <dbReference type="ChEBI" id="CHEBI:15378"/>
        <dbReference type="ChEBI" id="CHEBI:58223"/>
        <dbReference type="ChEBI" id="CHEBI:137748"/>
        <dbReference type="ChEBI" id="CHEBI:176338"/>
        <dbReference type="ChEBI" id="CHEBI:176343"/>
        <dbReference type="EC" id="2.4.1.182"/>
    </reaction>
</comment>
<dbReference type="InterPro" id="IPR003835">
    <property type="entry name" value="Glyco_trans_19"/>
</dbReference>
<reference evidence="13" key="1">
    <citation type="submission" date="2018-07" db="EMBL/GenBank/DDBJ databases">
        <authorList>
            <person name="Peiro R."/>
            <person name="Begona"/>
            <person name="Cbmso G."/>
            <person name="Lopez M."/>
            <person name="Gonzalez S."/>
        </authorList>
    </citation>
    <scope>NUCLEOTIDE SEQUENCE [LARGE SCALE GENOMIC DNA]</scope>
</reference>
<keyword evidence="5" id="KW-0444">Lipid biosynthesis</keyword>
<dbReference type="Proteomes" id="UP000254764">
    <property type="component" value="Unassembled WGS sequence"/>
</dbReference>
<comment type="function">
    <text evidence="1">Condensation of UDP-2,3-diacylglucosamine and 2,3-diacylglucosamine-1-phosphate to form lipid A disaccharide, a precursor of lipid A, a phosphorylated glycolipid that anchors the lipopolysaccharide to the outer membrane of the cell.</text>
</comment>
<dbReference type="AlphaFoldDB" id="A0A376AJ66"/>
<dbReference type="PANTHER" id="PTHR30372">
    <property type="entry name" value="LIPID-A-DISACCHARIDE SYNTHASE"/>
    <property type="match status" value="1"/>
</dbReference>
<dbReference type="GO" id="GO:0009245">
    <property type="term" value="P:lipid A biosynthetic process"/>
    <property type="evidence" value="ECO:0007669"/>
    <property type="project" value="UniProtKB-UniRule"/>
</dbReference>
<dbReference type="EC" id="2.4.1.182" evidence="3 11"/>
<dbReference type="EMBL" id="UEYP01000004">
    <property type="protein sequence ID" value="SSC67453.1"/>
    <property type="molecule type" value="Genomic_DNA"/>
</dbReference>